<dbReference type="AlphaFoldDB" id="A0A075SHA6"/>
<evidence type="ECO:0000313" key="1">
    <source>
        <dbReference type="EMBL" id="AIG42771.1"/>
    </source>
</evidence>
<reference evidence="1 2" key="1">
    <citation type="journal article" date="2014" name="Genome Announc.">
        <title>Whole-Genome Sequence of Streptococcus suis Serotype 4 Reference Strain 6407.</title>
        <authorList>
            <person name="Wang K."/>
            <person name="Chen J."/>
            <person name="Yao H."/>
            <person name="Lu C."/>
        </authorList>
    </citation>
    <scope>NUCLEOTIDE SEQUENCE [LARGE SCALE GENOMIC DNA]</scope>
    <source>
        <strain evidence="1">6407</strain>
    </source>
</reference>
<sequence length="266" mass="31289">MKWNQLTTQDIQILYFLNQARYATTSQLARLFYSDSDKPETAIRRANFTTQRLLKAGLVSHLKRRIGGVRKGSASYVWQITFQGLKLLKSQDETIVLRYKNHYEPSQHHVEHTLAVTEVFVETMETVRDSQKLSLEAFSFEPNSWRSYQKLSGLGITLKPDAYLELVSQEYEDHYFIELDRSTESLSRVVNTCKKYIEYYRSGVEQRQHGVFPFVLWIVPDDKRKLAISKAIQKELYNFWELFTVITLDDYQDYIKGGIDELEKSR</sequence>
<gene>
    <name evidence="1" type="ORF">ID09_01305</name>
</gene>
<accession>A0A075SHA6</accession>
<dbReference type="Proteomes" id="UP000028185">
    <property type="component" value="Chromosome"/>
</dbReference>
<dbReference type="PATRIC" id="fig|1214179.4.peg.232"/>
<dbReference type="HOGENOM" id="CLU_067990_0_0_9"/>
<dbReference type="RefSeq" id="WP_024382060.1">
    <property type="nucleotide sequence ID" value="NZ_ALLE01000024.1"/>
</dbReference>
<protein>
    <submittedName>
        <fullName evidence="1">Replication-relaxation</fullName>
    </submittedName>
</protein>
<dbReference type="InterPro" id="IPR025855">
    <property type="entry name" value="Replic_Relax"/>
</dbReference>
<name>A0A075SHA6_STRSU</name>
<organism evidence="1 2">
    <name type="scientific">Streptococcus suis 6407</name>
    <dbReference type="NCBI Taxonomy" id="1214179"/>
    <lineage>
        <taxon>Bacteria</taxon>
        <taxon>Bacillati</taxon>
        <taxon>Bacillota</taxon>
        <taxon>Bacilli</taxon>
        <taxon>Lactobacillales</taxon>
        <taxon>Streptococcaceae</taxon>
        <taxon>Streptococcus</taxon>
    </lineage>
</organism>
<proteinExistence type="predicted"/>
<evidence type="ECO:0000313" key="2">
    <source>
        <dbReference type="Proteomes" id="UP000028185"/>
    </source>
</evidence>
<dbReference type="EMBL" id="CP008921">
    <property type="protein sequence ID" value="AIG42771.1"/>
    <property type="molecule type" value="Genomic_DNA"/>
</dbReference>
<dbReference type="Pfam" id="PF13814">
    <property type="entry name" value="Replic_Relax"/>
    <property type="match status" value="1"/>
</dbReference>